<organism evidence="1">
    <name type="scientific">Arundo donax</name>
    <name type="common">Giant reed</name>
    <name type="synonym">Donax arundinaceus</name>
    <dbReference type="NCBI Taxonomy" id="35708"/>
    <lineage>
        <taxon>Eukaryota</taxon>
        <taxon>Viridiplantae</taxon>
        <taxon>Streptophyta</taxon>
        <taxon>Embryophyta</taxon>
        <taxon>Tracheophyta</taxon>
        <taxon>Spermatophyta</taxon>
        <taxon>Magnoliopsida</taxon>
        <taxon>Liliopsida</taxon>
        <taxon>Poales</taxon>
        <taxon>Poaceae</taxon>
        <taxon>PACMAD clade</taxon>
        <taxon>Arundinoideae</taxon>
        <taxon>Arundineae</taxon>
        <taxon>Arundo</taxon>
    </lineage>
</organism>
<dbReference type="AlphaFoldDB" id="A0A0A9SS33"/>
<accession>A0A0A9SS33</accession>
<evidence type="ECO:0000313" key="1">
    <source>
        <dbReference type="EMBL" id="JAD32446.1"/>
    </source>
</evidence>
<proteinExistence type="predicted"/>
<reference evidence="1" key="1">
    <citation type="submission" date="2014-09" db="EMBL/GenBank/DDBJ databases">
        <authorList>
            <person name="Magalhaes I.L.F."/>
            <person name="Oliveira U."/>
            <person name="Santos F.R."/>
            <person name="Vidigal T.H.D.A."/>
            <person name="Brescovit A.D."/>
            <person name="Santos A.J."/>
        </authorList>
    </citation>
    <scope>NUCLEOTIDE SEQUENCE</scope>
    <source>
        <tissue evidence="1">Shoot tissue taken approximately 20 cm above the soil surface</tissue>
    </source>
</reference>
<protein>
    <submittedName>
        <fullName evidence="1">Uncharacterized protein</fullName>
    </submittedName>
</protein>
<reference evidence="1" key="2">
    <citation type="journal article" date="2015" name="Data Brief">
        <title>Shoot transcriptome of the giant reed, Arundo donax.</title>
        <authorList>
            <person name="Barrero R.A."/>
            <person name="Guerrero F.D."/>
            <person name="Moolhuijzen P."/>
            <person name="Goolsby J.A."/>
            <person name="Tidwell J."/>
            <person name="Bellgard S.E."/>
            <person name="Bellgard M.I."/>
        </authorList>
    </citation>
    <scope>NUCLEOTIDE SEQUENCE</scope>
    <source>
        <tissue evidence="1">Shoot tissue taken approximately 20 cm above the soil surface</tissue>
    </source>
</reference>
<name>A0A0A9SS33_ARUDO</name>
<dbReference type="EMBL" id="GBRH01265449">
    <property type="protein sequence ID" value="JAD32446.1"/>
    <property type="molecule type" value="Transcribed_RNA"/>
</dbReference>
<sequence>MNGTKSIAARGALNILKDAVLKAASDVGRSSRPRGR</sequence>